<dbReference type="PRINTS" id="PR00081">
    <property type="entry name" value="GDHRDH"/>
</dbReference>
<dbReference type="SUPFAM" id="SSF51735">
    <property type="entry name" value="NAD(P)-binding Rossmann-fold domains"/>
    <property type="match status" value="1"/>
</dbReference>
<comment type="caution">
    <text evidence="1">The sequence shown here is derived from an EMBL/GenBank/DDBJ whole genome shotgun (WGS) entry which is preliminary data.</text>
</comment>
<proteinExistence type="predicted"/>
<accession>A0A318EAD3</accession>
<evidence type="ECO:0000313" key="2">
    <source>
        <dbReference type="Proteomes" id="UP000248330"/>
    </source>
</evidence>
<dbReference type="PANTHER" id="PTHR43431">
    <property type="entry name" value="OXIDOREDUCTASE, SHORT CHAIN DEHYDROGENASE/REDUCTASE FAMILY (AFU_ORTHOLOGUE AFUA_5G14000)"/>
    <property type="match status" value="1"/>
</dbReference>
<evidence type="ECO:0000313" key="1">
    <source>
        <dbReference type="EMBL" id="PXV67770.1"/>
    </source>
</evidence>
<dbReference type="Pfam" id="PF00106">
    <property type="entry name" value="adh_short"/>
    <property type="match status" value="1"/>
</dbReference>
<reference evidence="1 2" key="1">
    <citation type="submission" date="2018-04" db="EMBL/GenBank/DDBJ databases">
        <title>Genomic Encyclopedia of Type Strains, Phase IV (KMG-IV): sequencing the most valuable type-strain genomes for metagenomic binning, comparative biology and taxonomic classification.</title>
        <authorList>
            <person name="Goeker M."/>
        </authorList>
    </citation>
    <scope>NUCLEOTIDE SEQUENCE [LARGE SCALE GENOMIC DNA]</scope>
    <source>
        <strain evidence="1 2">DSM 104150</strain>
    </source>
</reference>
<keyword evidence="2" id="KW-1185">Reference proteome</keyword>
<dbReference type="Gene3D" id="3.40.50.720">
    <property type="entry name" value="NAD(P)-binding Rossmann-like Domain"/>
    <property type="match status" value="1"/>
</dbReference>
<dbReference type="AlphaFoldDB" id="A0A318EAD3"/>
<name>A0A318EAD3_9GAMM</name>
<dbReference type="OrthoDB" id="9806974at2"/>
<dbReference type="RefSeq" id="WP_110265244.1">
    <property type="nucleotide sequence ID" value="NZ_CAWNXA010000005.1"/>
</dbReference>
<sequence length="228" mass="23816">MSRTQTPPSALGSCLIVGAGPGIGQSVAEAFAQEGYDLALLARQPQRLAGLCGELSKKSGRRIFSYAADAAAQESLLQGVAAARADLGDPEVLVYNVAQHAPGRPMNVPLDELIANFRTNVVGALIAARAVAPAMIARGRGSILFTGGGFATAPAADYSSLSMDKAALRSLTFTLAQELGAHGVHVATVTVHGFVQTGTQYDPQRIARAFVQLHHQPKGHFETEVVCK</sequence>
<organism evidence="1 2">
    <name type="scientific">Sinimarinibacterium flocculans</name>
    <dbReference type="NCBI Taxonomy" id="985250"/>
    <lineage>
        <taxon>Bacteria</taxon>
        <taxon>Pseudomonadati</taxon>
        <taxon>Pseudomonadota</taxon>
        <taxon>Gammaproteobacteria</taxon>
        <taxon>Nevskiales</taxon>
        <taxon>Nevskiaceae</taxon>
        <taxon>Sinimarinibacterium</taxon>
    </lineage>
</organism>
<protein>
    <submittedName>
        <fullName evidence="1">Short-subunit dehydrogenase</fullName>
    </submittedName>
</protein>
<dbReference type="Proteomes" id="UP000248330">
    <property type="component" value="Unassembled WGS sequence"/>
</dbReference>
<dbReference type="PANTHER" id="PTHR43431:SF1">
    <property type="entry name" value="OS08G0476300 PROTEIN"/>
    <property type="match status" value="1"/>
</dbReference>
<dbReference type="InterPro" id="IPR002347">
    <property type="entry name" value="SDR_fam"/>
</dbReference>
<gene>
    <name evidence="1" type="ORF">C8D93_105126</name>
</gene>
<dbReference type="InterPro" id="IPR036291">
    <property type="entry name" value="NAD(P)-bd_dom_sf"/>
</dbReference>
<dbReference type="EMBL" id="QICN01000005">
    <property type="protein sequence ID" value="PXV67770.1"/>
    <property type="molecule type" value="Genomic_DNA"/>
</dbReference>